<name>A0A1Y1WPW3_9FUNG</name>
<evidence type="ECO:0000256" key="1">
    <source>
        <dbReference type="SAM" id="MobiDB-lite"/>
    </source>
</evidence>
<organism evidence="2 3">
    <name type="scientific">Anaeromyces robustus</name>
    <dbReference type="NCBI Taxonomy" id="1754192"/>
    <lineage>
        <taxon>Eukaryota</taxon>
        <taxon>Fungi</taxon>
        <taxon>Fungi incertae sedis</taxon>
        <taxon>Chytridiomycota</taxon>
        <taxon>Chytridiomycota incertae sedis</taxon>
        <taxon>Neocallimastigomycetes</taxon>
        <taxon>Neocallimastigales</taxon>
        <taxon>Neocallimastigaceae</taxon>
        <taxon>Anaeromyces</taxon>
    </lineage>
</organism>
<keyword evidence="3" id="KW-1185">Reference proteome</keyword>
<protein>
    <submittedName>
        <fullName evidence="2">Uncharacterized protein</fullName>
    </submittedName>
</protein>
<dbReference type="EMBL" id="MCFG01000364">
    <property type="protein sequence ID" value="ORX75328.1"/>
    <property type="molecule type" value="Genomic_DNA"/>
</dbReference>
<reference evidence="2 3" key="1">
    <citation type="submission" date="2016-08" db="EMBL/GenBank/DDBJ databases">
        <title>A Parts List for Fungal Cellulosomes Revealed by Comparative Genomics.</title>
        <authorList>
            <consortium name="DOE Joint Genome Institute"/>
            <person name="Haitjema C.H."/>
            <person name="Gilmore S.P."/>
            <person name="Henske J.K."/>
            <person name="Solomon K.V."/>
            <person name="De Groot R."/>
            <person name="Kuo A."/>
            <person name="Mondo S.J."/>
            <person name="Salamov A.A."/>
            <person name="Labutti K."/>
            <person name="Zhao Z."/>
            <person name="Chiniquy J."/>
            <person name="Barry K."/>
            <person name="Brewer H.M."/>
            <person name="Purvine S.O."/>
            <person name="Wright A.T."/>
            <person name="Boxma B."/>
            <person name="Van Alen T."/>
            <person name="Hackstein J.H."/>
            <person name="Baker S.E."/>
            <person name="Grigoriev I.V."/>
            <person name="O'Malley M.A."/>
        </authorList>
    </citation>
    <scope>NUCLEOTIDE SEQUENCE [LARGE SCALE GENOMIC DNA]</scope>
    <source>
        <strain evidence="2 3">S4</strain>
    </source>
</reference>
<gene>
    <name evidence="2" type="ORF">BCR32DRAFT_296967</name>
</gene>
<feature type="region of interest" description="Disordered" evidence="1">
    <location>
        <begin position="1"/>
        <end position="24"/>
    </location>
</feature>
<evidence type="ECO:0000313" key="2">
    <source>
        <dbReference type="EMBL" id="ORX75328.1"/>
    </source>
</evidence>
<dbReference type="OrthoDB" id="2112266at2759"/>
<dbReference type="Proteomes" id="UP000193944">
    <property type="component" value="Unassembled WGS sequence"/>
</dbReference>
<dbReference type="AlphaFoldDB" id="A0A1Y1WPW3"/>
<sequence length="176" mass="19124">MAKTTTKTTTTSTRSGRKNKYNVQNTPFSGKLGTALQYGIGAIMNAPTFHQFNYTVVPSVDSEGVRKAGKFTINVSIVGNTEGILYWALIYVPKGYSAKNFFTEQLANPPLYEPSTNVLASGMNDTNAGPVRIYSPLFKNLNTGDSIVFQVAAQDTDGIDQNTKVAGLVRYAICYN</sequence>
<comment type="caution">
    <text evidence="2">The sequence shown here is derived from an EMBL/GenBank/DDBJ whole genome shotgun (WGS) entry which is preliminary data.</text>
</comment>
<evidence type="ECO:0000313" key="3">
    <source>
        <dbReference type="Proteomes" id="UP000193944"/>
    </source>
</evidence>
<feature type="compositionally biased region" description="Low complexity" evidence="1">
    <location>
        <begin position="1"/>
        <end position="13"/>
    </location>
</feature>
<accession>A0A1Y1WPW3</accession>
<proteinExistence type="predicted"/>
<reference evidence="2 3" key="2">
    <citation type="submission" date="2016-08" db="EMBL/GenBank/DDBJ databases">
        <title>Pervasive Adenine N6-methylation of Active Genes in Fungi.</title>
        <authorList>
            <consortium name="DOE Joint Genome Institute"/>
            <person name="Mondo S.J."/>
            <person name="Dannebaum R.O."/>
            <person name="Kuo R.C."/>
            <person name="Labutti K."/>
            <person name="Haridas S."/>
            <person name="Kuo A."/>
            <person name="Salamov A."/>
            <person name="Ahrendt S.R."/>
            <person name="Lipzen A."/>
            <person name="Sullivan W."/>
            <person name="Andreopoulos W.B."/>
            <person name="Clum A."/>
            <person name="Lindquist E."/>
            <person name="Daum C."/>
            <person name="Ramamoorthy G.K."/>
            <person name="Gryganskyi A."/>
            <person name="Culley D."/>
            <person name="Magnuson J.K."/>
            <person name="James T.Y."/>
            <person name="O'Malley M.A."/>
            <person name="Stajich J.E."/>
            <person name="Spatafora J.W."/>
            <person name="Visel A."/>
            <person name="Grigoriev I.V."/>
        </authorList>
    </citation>
    <scope>NUCLEOTIDE SEQUENCE [LARGE SCALE GENOMIC DNA]</scope>
    <source>
        <strain evidence="2 3">S4</strain>
    </source>
</reference>